<dbReference type="Pfam" id="PF08240">
    <property type="entry name" value="ADH_N"/>
    <property type="match status" value="1"/>
</dbReference>
<keyword evidence="3" id="KW-0479">Metal-binding</keyword>
<dbReference type="InterPro" id="IPR013149">
    <property type="entry name" value="ADH-like_C"/>
</dbReference>
<protein>
    <submittedName>
        <fullName evidence="8">Uncharacterized protein</fullName>
    </submittedName>
</protein>
<feature type="domain" description="Alcohol dehydrogenase-like N-terminal" evidence="7">
    <location>
        <begin position="45"/>
        <end position="160"/>
    </location>
</feature>
<dbReference type="SUPFAM" id="SSF51735">
    <property type="entry name" value="NAD(P)-binding Rossmann-fold domains"/>
    <property type="match status" value="1"/>
</dbReference>
<name>A0A4V3AR92_9RHOB</name>
<dbReference type="GO" id="GO:0000721">
    <property type="term" value="F:(R,R)-butanediol dehydrogenase activity"/>
    <property type="evidence" value="ECO:0007669"/>
    <property type="project" value="TreeGrafter"/>
</dbReference>
<keyword evidence="4" id="KW-0862">Zinc</keyword>
<evidence type="ECO:0000256" key="1">
    <source>
        <dbReference type="ARBA" id="ARBA00001947"/>
    </source>
</evidence>
<dbReference type="PANTHER" id="PTHR43161">
    <property type="entry name" value="SORBITOL DEHYDROGENASE"/>
    <property type="match status" value="1"/>
</dbReference>
<dbReference type="EMBL" id="SMUV01000068">
    <property type="protein sequence ID" value="TDK45717.1"/>
    <property type="molecule type" value="Genomic_DNA"/>
</dbReference>
<dbReference type="Proteomes" id="UP000295301">
    <property type="component" value="Unassembled WGS sequence"/>
</dbReference>
<evidence type="ECO:0000256" key="3">
    <source>
        <dbReference type="ARBA" id="ARBA00022723"/>
    </source>
</evidence>
<dbReference type="GO" id="GO:0046872">
    <property type="term" value="F:metal ion binding"/>
    <property type="evidence" value="ECO:0007669"/>
    <property type="project" value="UniProtKB-KW"/>
</dbReference>
<keyword evidence="5" id="KW-0560">Oxidoreductase</keyword>
<comment type="similarity">
    <text evidence="2">Belongs to the zinc-containing alcohol dehydrogenase family.</text>
</comment>
<feature type="domain" description="Alcohol dehydrogenase-like C-terminal" evidence="6">
    <location>
        <begin position="198"/>
        <end position="325"/>
    </location>
</feature>
<evidence type="ECO:0000259" key="7">
    <source>
        <dbReference type="Pfam" id="PF08240"/>
    </source>
</evidence>
<accession>A0A4V3AR92</accession>
<proteinExistence type="inferred from homology"/>
<reference evidence="8 9" key="1">
    <citation type="submission" date="2019-03" db="EMBL/GenBank/DDBJ databases">
        <title>Ruegeria lutea sp. nov., a novel strain, isolated from marine sediment, the Masan Bay, South Korea.</title>
        <authorList>
            <person name="Kim J."/>
            <person name="Kim D.-Y."/>
            <person name="Lee S.-S."/>
        </authorList>
    </citation>
    <scope>NUCLEOTIDE SEQUENCE [LARGE SCALE GENOMIC DNA]</scope>
    <source>
        <strain evidence="8 9">318-1</strain>
    </source>
</reference>
<dbReference type="InterPro" id="IPR036291">
    <property type="entry name" value="NAD(P)-bd_dom_sf"/>
</dbReference>
<evidence type="ECO:0000259" key="6">
    <source>
        <dbReference type="Pfam" id="PF00107"/>
    </source>
</evidence>
<dbReference type="GO" id="GO:0034079">
    <property type="term" value="P:butanediol biosynthetic process"/>
    <property type="evidence" value="ECO:0007669"/>
    <property type="project" value="TreeGrafter"/>
</dbReference>
<sequence>MDIHTKLSYEKEIRNLGGFVMVQAAVFHGPGKKLSVEQVPEPAAGDGHVVLKVHSCGVCGSDLHATQEGAFLQEQGTILGHEFAGEVIASDDPAVPVGLRATAVPVNACDTCRDMGFGSCRNGLGILCPENRITGLAKSVPGAYAQAVRVGAEQVVALPEGVSYDEGALVEPLAVGLHAVDRADIPLGGRVLILGAGPIGLSVLAFARLRGAGSVVVSEYAPARRDAAAAFGADLVIDPARTEDIGGAFADAAGAPPDVIFDCVGVPGIIQQAIDLSRPQGTIVLVGVCMKPDEIIPISATLKELRLQFVLGYKDADFARVLAMMGRGLIDAKAMITDHTDLAGLPETFEALRKPGGQIKLMIHPT</sequence>
<dbReference type="SUPFAM" id="SSF50129">
    <property type="entry name" value="GroES-like"/>
    <property type="match status" value="1"/>
</dbReference>
<dbReference type="PANTHER" id="PTHR43161:SF23">
    <property type="entry name" value="(R,R)-BUTANEDIOL DEHYDROGENASE-RELATED"/>
    <property type="match status" value="1"/>
</dbReference>
<dbReference type="Gene3D" id="3.40.50.720">
    <property type="entry name" value="NAD(P)-binding Rossmann-like Domain"/>
    <property type="match status" value="1"/>
</dbReference>
<dbReference type="Pfam" id="PF00107">
    <property type="entry name" value="ADH_zinc_N"/>
    <property type="match status" value="1"/>
</dbReference>
<comment type="cofactor">
    <cofactor evidence="1">
        <name>Zn(2+)</name>
        <dbReference type="ChEBI" id="CHEBI:29105"/>
    </cofactor>
</comment>
<dbReference type="InterPro" id="IPR013154">
    <property type="entry name" value="ADH-like_N"/>
</dbReference>
<evidence type="ECO:0000256" key="5">
    <source>
        <dbReference type="ARBA" id="ARBA00023002"/>
    </source>
</evidence>
<dbReference type="AlphaFoldDB" id="A0A4V3AR92"/>
<gene>
    <name evidence="8" type="ORF">E1832_13735</name>
</gene>
<dbReference type="GO" id="GO:0005737">
    <property type="term" value="C:cytoplasm"/>
    <property type="evidence" value="ECO:0007669"/>
    <property type="project" value="TreeGrafter"/>
</dbReference>
<dbReference type="OrthoDB" id="9809185at2"/>
<evidence type="ECO:0000256" key="2">
    <source>
        <dbReference type="ARBA" id="ARBA00008072"/>
    </source>
</evidence>
<evidence type="ECO:0000313" key="8">
    <source>
        <dbReference type="EMBL" id="TDK45717.1"/>
    </source>
</evidence>
<organism evidence="8 9">
    <name type="scientific">Antarcticimicrobium luteum</name>
    <dbReference type="NCBI Taxonomy" id="2547397"/>
    <lineage>
        <taxon>Bacteria</taxon>
        <taxon>Pseudomonadati</taxon>
        <taxon>Pseudomonadota</taxon>
        <taxon>Alphaproteobacteria</taxon>
        <taxon>Rhodobacterales</taxon>
        <taxon>Paracoccaceae</taxon>
        <taxon>Antarcticimicrobium</taxon>
    </lineage>
</organism>
<dbReference type="Gene3D" id="3.90.180.10">
    <property type="entry name" value="Medium-chain alcohol dehydrogenases, catalytic domain"/>
    <property type="match status" value="1"/>
</dbReference>
<dbReference type="InterPro" id="IPR011032">
    <property type="entry name" value="GroES-like_sf"/>
</dbReference>
<keyword evidence="9" id="KW-1185">Reference proteome</keyword>
<comment type="caution">
    <text evidence="8">The sequence shown here is derived from an EMBL/GenBank/DDBJ whole genome shotgun (WGS) entry which is preliminary data.</text>
</comment>
<evidence type="ECO:0000256" key="4">
    <source>
        <dbReference type="ARBA" id="ARBA00022833"/>
    </source>
</evidence>
<evidence type="ECO:0000313" key="9">
    <source>
        <dbReference type="Proteomes" id="UP000295301"/>
    </source>
</evidence>